<keyword evidence="4" id="KW-1133">Transmembrane helix</keyword>
<dbReference type="AlphaFoldDB" id="A0A5R9FH16"/>
<accession>A0A5R9FH16</accession>
<evidence type="ECO:0000256" key="1">
    <source>
        <dbReference type="ARBA" id="ARBA00005445"/>
    </source>
</evidence>
<name>A0A5R9FH16_9ACTN</name>
<organism evidence="6 7">
    <name type="scientific">Streptomyces montanus</name>
    <dbReference type="NCBI Taxonomy" id="2580423"/>
    <lineage>
        <taxon>Bacteria</taxon>
        <taxon>Bacillati</taxon>
        <taxon>Actinomycetota</taxon>
        <taxon>Actinomycetes</taxon>
        <taxon>Kitasatosporales</taxon>
        <taxon>Streptomycetaceae</taxon>
        <taxon>Streptomyces</taxon>
    </lineage>
</organism>
<dbReference type="EMBL" id="VBZC01000049">
    <property type="protein sequence ID" value="TLS41849.1"/>
    <property type="molecule type" value="Genomic_DNA"/>
</dbReference>
<proteinExistence type="inferred from homology"/>
<keyword evidence="2 5" id="KW-0732">Signal</keyword>
<evidence type="ECO:0000256" key="3">
    <source>
        <dbReference type="SAM" id="MobiDB-lite"/>
    </source>
</evidence>
<sequence>MNSHHSAAPPHRRRFTSWVSRTLMLAVAAGMAVLPTPAQAIGVAVPLGTADSFAVLAGETVTNTGSSTITGNVGVHPGKAVTGFPPGTVNGSIHRGDALAKQAKTDLTTAYNNAAGQPYDASVSDDLGGRTLKPGVYRASSSIGLTGTLTLDAEGDPNAVWIFQVGSTLTTASASRVRLINGAAPCNVFWKIGSSATLGTGSTFVGNILALTSITVTTGVTIDGRALARNGAVTLDDDTITRKTCSTGGTSSGTTSGTSAGSTSGSTAGSTSGTTAGTTAGSTSGSTSGTTSGTTAGSTSGTTAGTTAGGDSGGNRPPVGGVGTGSGGAARGLNATEITVGVLLIGLSLIGAGVFVVRRRALTAS</sequence>
<comment type="similarity">
    <text evidence="1">Belongs to the ice-binding protein family.</text>
</comment>
<dbReference type="Pfam" id="PF11999">
    <property type="entry name" value="Ice_binding"/>
    <property type="match status" value="1"/>
</dbReference>
<evidence type="ECO:0000313" key="7">
    <source>
        <dbReference type="Proteomes" id="UP000305906"/>
    </source>
</evidence>
<reference evidence="6 7" key="1">
    <citation type="submission" date="2019-05" db="EMBL/GenBank/DDBJ databases">
        <title>Streptomyces sp. NEAU-C151, a novel actinomycete isolated from soil.</title>
        <authorList>
            <person name="Han L."/>
            <person name="Jiang H."/>
        </authorList>
    </citation>
    <scope>NUCLEOTIDE SEQUENCE [LARGE SCALE GENOMIC DNA]</scope>
    <source>
        <strain evidence="6 7">NEAU-C151</strain>
    </source>
</reference>
<evidence type="ECO:0000256" key="4">
    <source>
        <dbReference type="SAM" id="Phobius"/>
    </source>
</evidence>
<evidence type="ECO:0000256" key="5">
    <source>
        <dbReference type="SAM" id="SignalP"/>
    </source>
</evidence>
<keyword evidence="7" id="KW-1185">Reference proteome</keyword>
<keyword evidence="4" id="KW-0812">Transmembrane</keyword>
<protein>
    <submittedName>
        <fullName evidence="6">DUF3494 domain-containing protein</fullName>
    </submittedName>
</protein>
<feature type="chain" id="PRO_5024287298" evidence="5">
    <location>
        <begin position="41"/>
        <end position="365"/>
    </location>
</feature>
<gene>
    <name evidence="6" type="ORF">FE633_34150</name>
</gene>
<dbReference type="PROSITE" id="PS51318">
    <property type="entry name" value="TAT"/>
    <property type="match status" value="1"/>
</dbReference>
<dbReference type="InterPro" id="IPR021884">
    <property type="entry name" value="Ice-bd_prot"/>
</dbReference>
<feature type="compositionally biased region" description="Low complexity" evidence="3">
    <location>
        <begin position="246"/>
        <end position="306"/>
    </location>
</feature>
<evidence type="ECO:0000313" key="6">
    <source>
        <dbReference type="EMBL" id="TLS41849.1"/>
    </source>
</evidence>
<keyword evidence="4" id="KW-0472">Membrane</keyword>
<dbReference type="InterPro" id="IPR006311">
    <property type="entry name" value="TAT_signal"/>
</dbReference>
<feature type="region of interest" description="Disordered" evidence="3">
    <location>
        <begin position="241"/>
        <end position="327"/>
    </location>
</feature>
<evidence type="ECO:0000256" key="2">
    <source>
        <dbReference type="ARBA" id="ARBA00022729"/>
    </source>
</evidence>
<dbReference type="Proteomes" id="UP000305906">
    <property type="component" value="Unassembled WGS sequence"/>
</dbReference>
<feature type="transmembrane region" description="Helical" evidence="4">
    <location>
        <begin position="338"/>
        <end position="357"/>
    </location>
</feature>
<feature type="signal peptide" evidence="5">
    <location>
        <begin position="1"/>
        <end position="40"/>
    </location>
</feature>
<comment type="caution">
    <text evidence="6">The sequence shown here is derived from an EMBL/GenBank/DDBJ whole genome shotgun (WGS) entry which is preliminary data.</text>
</comment>